<comment type="caution">
    <text evidence="2">The sequence shown here is derived from an EMBL/GenBank/DDBJ whole genome shotgun (WGS) entry which is preliminary data.</text>
</comment>
<evidence type="ECO:0000313" key="2">
    <source>
        <dbReference type="EMBL" id="KAK2911134.1"/>
    </source>
</evidence>
<evidence type="ECO:0000313" key="3">
    <source>
        <dbReference type="Proteomes" id="UP001187343"/>
    </source>
</evidence>
<dbReference type="Proteomes" id="UP001187343">
    <property type="component" value="Unassembled WGS sequence"/>
</dbReference>
<evidence type="ECO:0000256" key="1">
    <source>
        <dbReference type="SAM" id="MobiDB-lite"/>
    </source>
</evidence>
<dbReference type="AlphaFoldDB" id="A0AA88Q2T9"/>
<feature type="region of interest" description="Disordered" evidence="1">
    <location>
        <begin position="29"/>
        <end position="93"/>
    </location>
</feature>
<reference evidence="2" key="1">
    <citation type="submission" date="2023-08" db="EMBL/GenBank/DDBJ databases">
        <title>Chromosome-level Genome Assembly of mud carp (Cirrhinus molitorella).</title>
        <authorList>
            <person name="Liu H."/>
        </authorList>
    </citation>
    <scope>NUCLEOTIDE SEQUENCE</scope>
    <source>
        <strain evidence="2">Prfri</strain>
        <tissue evidence="2">Muscle</tissue>
    </source>
</reference>
<sequence>MCQWKRTSQGAGAGATVLPDPVIITDAEADGGMSYQHGSEKKHHLIRGCSKQSGLKKKSTSDPHGTPDKAVSSMGRPTPRWTRLNTQRKGERE</sequence>
<name>A0AA88Q2T9_9TELE</name>
<organism evidence="2 3">
    <name type="scientific">Cirrhinus molitorella</name>
    <name type="common">mud carp</name>
    <dbReference type="NCBI Taxonomy" id="172907"/>
    <lineage>
        <taxon>Eukaryota</taxon>
        <taxon>Metazoa</taxon>
        <taxon>Chordata</taxon>
        <taxon>Craniata</taxon>
        <taxon>Vertebrata</taxon>
        <taxon>Euteleostomi</taxon>
        <taxon>Actinopterygii</taxon>
        <taxon>Neopterygii</taxon>
        <taxon>Teleostei</taxon>
        <taxon>Ostariophysi</taxon>
        <taxon>Cypriniformes</taxon>
        <taxon>Cyprinidae</taxon>
        <taxon>Labeoninae</taxon>
        <taxon>Labeonini</taxon>
        <taxon>Cirrhinus</taxon>
    </lineage>
</organism>
<keyword evidence="3" id="KW-1185">Reference proteome</keyword>
<accession>A0AA88Q2T9</accession>
<gene>
    <name evidence="2" type="ORF">Q8A67_003267</name>
</gene>
<protein>
    <submittedName>
        <fullName evidence="2">Uncharacterized protein</fullName>
    </submittedName>
</protein>
<dbReference type="EMBL" id="JAUYZG010000003">
    <property type="protein sequence ID" value="KAK2911134.1"/>
    <property type="molecule type" value="Genomic_DNA"/>
</dbReference>
<proteinExistence type="predicted"/>